<evidence type="ECO:0000313" key="11">
    <source>
        <dbReference type="EMBL" id="CRI34407.1"/>
    </source>
</evidence>
<protein>
    <recommendedName>
        <fullName evidence="3 10">Lipid-A-disaccharide synthase</fullName>
        <ecNumber evidence="2 10">2.4.1.182</ecNumber>
    </recommendedName>
</protein>
<dbReference type="RefSeq" id="WP_015106506.1">
    <property type="nucleotide sequence ID" value="NZ_AP026684.1"/>
</dbReference>
<proteinExistence type="predicted"/>
<evidence type="ECO:0000256" key="7">
    <source>
        <dbReference type="ARBA" id="ARBA00022679"/>
    </source>
</evidence>
<keyword evidence="7 11" id="KW-0808">Transferase</keyword>
<keyword evidence="4" id="KW-0444">Lipid biosynthesis</keyword>
<dbReference type="GO" id="GO:0008915">
    <property type="term" value="F:lipid-A-disaccharide synthase activity"/>
    <property type="evidence" value="ECO:0007669"/>
    <property type="project" value="UniProtKB-UniRule"/>
</dbReference>
<dbReference type="PANTHER" id="PTHR30372">
    <property type="entry name" value="LIPID-A-DISACCHARIDE SYNTHASE"/>
    <property type="match status" value="1"/>
</dbReference>
<keyword evidence="5" id="KW-0441">Lipid A biosynthesis</keyword>
<sequence>MKILVSALEVSSNIHLKALRLHLPKVKWLGVYDPIEPNDNPVLSPKDFSIMGFKEVFGRLFFFYKALKAMARLAEQADLVLLMDSSSFNIPLAKRIKKIHPNKPILYYILPQVWAWKAYRAPIIECYCDKLAAILPFELSYYQHKAQFVGHPLLDEIQYQKTELGGESVVFMPGSRKQEIERILPIFVQVAQKIQGKKVLVVPASFQGLDLSALYGAHLNLFEVSFDAHKSLYEASFAFICSGTATLEAALIGTPFILAYKARPLDFFIAKNLVHLTCIGLANIFYNALHDESPGRGQTMLHPEIIQDDLNASKLLELYNSLDREKFLQESQKIRAYLQHGSAQVVAEWIRHGLKD</sequence>
<evidence type="ECO:0000256" key="6">
    <source>
        <dbReference type="ARBA" id="ARBA00022676"/>
    </source>
</evidence>
<evidence type="ECO:0000256" key="3">
    <source>
        <dbReference type="ARBA" id="ARBA00020902"/>
    </source>
</evidence>
<organism evidence="11 12">
    <name type="scientific">Helicobacter heilmannii</name>
    <dbReference type="NCBI Taxonomy" id="35817"/>
    <lineage>
        <taxon>Bacteria</taxon>
        <taxon>Pseudomonadati</taxon>
        <taxon>Campylobacterota</taxon>
        <taxon>Epsilonproteobacteria</taxon>
        <taxon>Campylobacterales</taxon>
        <taxon>Helicobacteraceae</taxon>
        <taxon>Helicobacter</taxon>
    </lineage>
</organism>
<evidence type="ECO:0000313" key="12">
    <source>
        <dbReference type="Proteomes" id="UP000046090"/>
    </source>
</evidence>
<dbReference type="EC" id="2.4.1.182" evidence="2 10"/>
<reference evidence="12" key="1">
    <citation type="submission" date="2014-12" db="EMBL/GenBank/DDBJ databases">
        <authorList>
            <person name="Smet A."/>
        </authorList>
    </citation>
    <scope>NUCLEOTIDE SEQUENCE [LARGE SCALE GENOMIC DNA]</scope>
</reference>
<evidence type="ECO:0000256" key="10">
    <source>
        <dbReference type="NCBIfam" id="TIGR00215"/>
    </source>
</evidence>
<evidence type="ECO:0000256" key="9">
    <source>
        <dbReference type="ARBA" id="ARBA00048975"/>
    </source>
</evidence>
<dbReference type="GO" id="GO:0009245">
    <property type="term" value="P:lipid A biosynthetic process"/>
    <property type="evidence" value="ECO:0007669"/>
    <property type="project" value="UniProtKB-UniRule"/>
</dbReference>
<evidence type="ECO:0000256" key="2">
    <source>
        <dbReference type="ARBA" id="ARBA00012687"/>
    </source>
</evidence>
<dbReference type="GeneID" id="76196966"/>
<dbReference type="Pfam" id="PF02684">
    <property type="entry name" value="LpxB"/>
    <property type="match status" value="1"/>
</dbReference>
<dbReference type="GO" id="GO:0016020">
    <property type="term" value="C:membrane"/>
    <property type="evidence" value="ECO:0007669"/>
    <property type="project" value="GOC"/>
</dbReference>
<dbReference type="EMBL" id="CDMK01000001">
    <property type="protein sequence ID" value="CRI34407.1"/>
    <property type="molecule type" value="Genomic_DNA"/>
</dbReference>
<evidence type="ECO:0000256" key="1">
    <source>
        <dbReference type="ARBA" id="ARBA00002056"/>
    </source>
</evidence>
<gene>
    <name evidence="11" type="ORF">HHE01_12530</name>
</gene>
<dbReference type="PANTHER" id="PTHR30372:SF4">
    <property type="entry name" value="LIPID-A-DISACCHARIDE SYNTHASE, MITOCHONDRIAL-RELATED"/>
    <property type="match status" value="1"/>
</dbReference>
<accession>A0A0K2XTC4</accession>
<evidence type="ECO:0000256" key="8">
    <source>
        <dbReference type="ARBA" id="ARBA00023098"/>
    </source>
</evidence>
<dbReference type="NCBIfam" id="TIGR00215">
    <property type="entry name" value="lpxB"/>
    <property type="match status" value="1"/>
</dbReference>
<keyword evidence="12" id="KW-1185">Reference proteome</keyword>
<keyword evidence="8" id="KW-0443">Lipid metabolism</keyword>
<name>A0A0K2XTC4_HELHE</name>
<comment type="catalytic activity">
    <reaction evidence="9">
        <text>a lipid X + a UDP-2-N,3-O-bis[(3R)-3-hydroxyacyl]-alpha-D-glucosamine = a lipid A disaccharide + UDP + H(+)</text>
        <dbReference type="Rhea" id="RHEA:67828"/>
        <dbReference type="ChEBI" id="CHEBI:15378"/>
        <dbReference type="ChEBI" id="CHEBI:58223"/>
        <dbReference type="ChEBI" id="CHEBI:137748"/>
        <dbReference type="ChEBI" id="CHEBI:176338"/>
        <dbReference type="ChEBI" id="CHEBI:176343"/>
        <dbReference type="EC" id="2.4.1.182"/>
    </reaction>
</comment>
<evidence type="ECO:0000256" key="4">
    <source>
        <dbReference type="ARBA" id="ARBA00022516"/>
    </source>
</evidence>
<dbReference type="Proteomes" id="UP000046090">
    <property type="component" value="Unassembled WGS sequence"/>
</dbReference>
<dbReference type="GO" id="GO:0005543">
    <property type="term" value="F:phospholipid binding"/>
    <property type="evidence" value="ECO:0007669"/>
    <property type="project" value="TreeGrafter"/>
</dbReference>
<comment type="function">
    <text evidence="1">Condensation of UDP-2,3-diacylglucosamine and 2,3-diacylglucosamine-1-phosphate to form lipid A disaccharide, a precursor of lipid A, a phosphorylated glycolipid that anchors the lipopolysaccharide to the outer membrane of the cell.</text>
</comment>
<dbReference type="SUPFAM" id="SSF53756">
    <property type="entry name" value="UDP-Glycosyltransferase/glycogen phosphorylase"/>
    <property type="match status" value="1"/>
</dbReference>
<evidence type="ECO:0000256" key="5">
    <source>
        <dbReference type="ARBA" id="ARBA00022556"/>
    </source>
</evidence>
<dbReference type="InterPro" id="IPR003835">
    <property type="entry name" value="Glyco_trans_19"/>
</dbReference>
<keyword evidence="6 11" id="KW-0328">Glycosyltransferase</keyword>
<dbReference type="AlphaFoldDB" id="A0A0K2XTC4"/>